<dbReference type="Proteomes" id="UP000199138">
    <property type="component" value="Unassembled WGS sequence"/>
</dbReference>
<feature type="transmembrane region" description="Helical" evidence="1">
    <location>
        <begin position="116"/>
        <end position="138"/>
    </location>
</feature>
<dbReference type="STRING" id="1224947.SAMN05216480_10357"/>
<sequence length="247" mass="28447">MDFQFARVRDTFDQLIHQRGVSHILAYIFVGIPVFVGAVGINELKSIWESLGMHKDFVRGVFIALFFTTPMFVGFAFFFEINATLTLNEFLIGAVAAAFFEELYFRGFLFGQLFRFTRFGFIPSVILGAIIFASGHLWQSHDPSVLFGIFITTFMGAILFAWLYVEWNYNLYVAIFMHFFMNFSWMLFDVSENALGNSYGNLFRYITVALAIAYTVISKLSRGEKLAINRKTLWIKPQPTLDKLELE</sequence>
<keyword evidence="1" id="KW-0812">Transmembrane</keyword>
<keyword evidence="1" id="KW-1133">Transmembrane helix</keyword>
<evidence type="ECO:0000259" key="2">
    <source>
        <dbReference type="Pfam" id="PF02517"/>
    </source>
</evidence>
<dbReference type="InterPro" id="IPR003675">
    <property type="entry name" value="Rce1/LyrA-like_dom"/>
</dbReference>
<feature type="transmembrane region" description="Helical" evidence="1">
    <location>
        <begin position="202"/>
        <end position="221"/>
    </location>
</feature>
<gene>
    <name evidence="3" type="ORF">SAMN05216480_10357</name>
</gene>
<feature type="transmembrane region" description="Helical" evidence="1">
    <location>
        <begin position="61"/>
        <end position="79"/>
    </location>
</feature>
<organism evidence="3 4">
    <name type="scientific">Pustulibacterium marinum</name>
    <dbReference type="NCBI Taxonomy" id="1224947"/>
    <lineage>
        <taxon>Bacteria</taxon>
        <taxon>Pseudomonadati</taxon>
        <taxon>Bacteroidota</taxon>
        <taxon>Flavobacteriia</taxon>
        <taxon>Flavobacteriales</taxon>
        <taxon>Flavobacteriaceae</taxon>
        <taxon>Pustulibacterium</taxon>
    </lineage>
</organism>
<dbReference type="GO" id="GO:0080120">
    <property type="term" value="P:CAAX-box protein maturation"/>
    <property type="evidence" value="ECO:0007669"/>
    <property type="project" value="UniProtKB-ARBA"/>
</dbReference>
<dbReference type="EMBL" id="FPBK01000003">
    <property type="protein sequence ID" value="SFU42257.1"/>
    <property type="molecule type" value="Genomic_DNA"/>
</dbReference>
<keyword evidence="1" id="KW-0472">Membrane</keyword>
<evidence type="ECO:0000313" key="4">
    <source>
        <dbReference type="Proteomes" id="UP000199138"/>
    </source>
</evidence>
<feature type="transmembrane region" description="Helical" evidence="1">
    <location>
        <begin position="20"/>
        <end position="41"/>
    </location>
</feature>
<evidence type="ECO:0000256" key="1">
    <source>
        <dbReference type="SAM" id="Phobius"/>
    </source>
</evidence>
<accession>A0A1I7G1I2</accession>
<dbReference type="GO" id="GO:0004175">
    <property type="term" value="F:endopeptidase activity"/>
    <property type="evidence" value="ECO:0007669"/>
    <property type="project" value="UniProtKB-ARBA"/>
</dbReference>
<keyword evidence="4" id="KW-1185">Reference proteome</keyword>
<proteinExistence type="predicted"/>
<protein>
    <recommendedName>
        <fullName evidence="2">CAAX prenyl protease 2/Lysostaphin resistance protein A-like domain-containing protein</fullName>
    </recommendedName>
</protein>
<dbReference type="Pfam" id="PF02517">
    <property type="entry name" value="Rce1-like"/>
    <property type="match status" value="1"/>
</dbReference>
<feature type="transmembrane region" description="Helical" evidence="1">
    <location>
        <begin position="171"/>
        <end position="190"/>
    </location>
</feature>
<dbReference type="AlphaFoldDB" id="A0A1I7G1I2"/>
<feature type="domain" description="CAAX prenyl protease 2/Lysostaphin resistance protein A-like" evidence="2">
    <location>
        <begin position="89"/>
        <end position="183"/>
    </location>
</feature>
<reference evidence="3 4" key="1">
    <citation type="submission" date="2016-10" db="EMBL/GenBank/DDBJ databases">
        <authorList>
            <person name="de Groot N.N."/>
        </authorList>
    </citation>
    <scope>NUCLEOTIDE SEQUENCE [LARGE SCALE GENOMIC DNA]</scope>
    <source>
        <strain evidence="3 4">CGMCC 1.12333</strain>
    </source>
</reference>
<evidence type="ECO:0000313" key="3">
    <source>
        <dbReference type="EMBL" id="SFU42257.1"/>
    </source>
</evidence>
<feature type="transmembrane region" description="Helical" evidence="1">
    <location>
        <begin position="144"/>
        <end position="164"/>
    </location>
</feature>
<name>A0A1I7G1I2_9FLAO</name>